<name>A0A652ZV12_9SPIR</name>
<proteinExistence type="predicted"/>
<accession>A0A652ZV12</accession>
<dbReference type="EMBL" id="UPXP01000014">
    <property type="protein sequence ID" value="VBB39624.1"/>
    <property type="molecule type" value="Genomic_DNA"/>
</dbReference>
<sequence>MVLDFILSSDAIFKGRSKAARAIPAFFASCCEKCRLRNKLNFGPGGFDDPFGLGDDGRRGLLVEQGPYLDAHDGLVFRPEKLAVKQKSEIIPHVLGPDLAVGDIEPGLEIAIERMPPIPHDAIADVEVHGILVHQGNRFLGFFSQQREMGQVGQGAEIVVVGSHHIQHVGGVLEMADQGLLVLVPVEYFHVKLGIPEFLGELAELHEAFGENLLGLFPLFVPGVFARKHANGGGPQVVCFLDTLLYPIDARPALLGIQGAEVEFLAEHPGLGGVADPQARYLQQGAHFLALFVVLYPPHLDGGPEIVLDDLLQALDDRPLPVHDLGEGLEMHDADIHVPVDRHVIHAFLL</sequence>
<evidence type="ECO:0000313" key="1">
    <source>
        <dbReference type="EMBL" id="VBB39624.1"/>
    </source>
</evidence>
<organism evidence="1">
    <name type="scientific">uncultured Spirochaetota bacterium</name>
    <dbReference type="NCBI Taxonomy" id="460511"/>
    <lineage>
        <taxon>Bacteria</taxon>
        <taxon>Pseudomonadati</taxon>
        <taxon>Spirochaetota</taxon>
        <taxon>environmental samples</taxon>
    </lineage>
</organism>
<protein>
    <submittedName>
        <fullName evidence="1">Uncharacterized protein</fullName>
    </submittedName>
</protein>
<dbReference type="AlphaFoldDB" id="A0A652ZV12"/>
<gene>
    <name evidence="1" type="ORF">TRIP_E210012</name>
</gene>
<reference evidence="1" key="1">
    <citation type="submission" date="2018-07" db="EMBL/GenBank/DDBJ databases">
        <authorList>
            <consortium name="Genoscope - CEA"/>
            <person name="William W."/>
        </authorList>
    </citation>
    <scope>NUCLEOTIDE SEQUENCE</scope>
    <source>
        <strain evidence="1">IK1</strain>
    </source>
</reference>